<dbReference type="Pfam" id="PF16927">
    <property type="entry name" value="HisKA_7TM"/>
    <property type="match status" value="1"/>
</dbReference>
<dbReference type="PROSITE" id="PS50887">
    <property type="entry name" value="GGDEF"/>
    <property type="match status" value="1"/>
</dbReference>
<feature type="transmembrane region" description="Helical" evidence="1">
    <location>
        <begin position="101"/>
        <end position="118"/>
    </location>
</feature>
<reference evidence="3 4" key="1">
    <citation type="submission" date="2016-03" db="EMBL/GenBank/DDBJ databases">
        <title>Draft genome sequence of Paenibacillus antarcticus CECT 5836.</title>
        <authorList>
            <person name="Shin S.-K."/>
            <person name="Yi H."/>
        </authorList>
    </citation>
    <scope>NUCLEOTIDE SEQUENCE [LARGE SCALE GENOMIC DNA]</scope>
    <source>
        <strain evidence="3 4">CECT 5836</strain>
    </source>
</reference>
<dbReference type="InterPro" id="IPR000160">
    <property type="entry name" value="GGDEF_dom"/>
</dbReference>
<dbReference type="InterPro" id="IPR035965">
    <property type="entry name" value="PAS-like_dom_sf"/>
</dbReference>
<dbReference type="GO" id="GO:0005886">
    <property type="term" value="C:plasma membrane"/>
    <property type="evidence" value="ECO:0007669"/>
    <property type="project" value="TreeGrafter"/>
</dbReference>
<dbReference type="EMBL" id="LVJI01000007">
    <property type="protein sequence ID" value="OAB47459.1"/>
    <property type="molecule type" value="Genomic_DNA"/>
</dbReference>
<dbReference type="OrthoDB" id="9759607at2"/>
<proteinExistence type="predicted"/>
<feature type="transmembrane region" description="Helical" evidence="1">
    <location>
        <begin position="40"/>
        <end position="59"/>
    </location>
</feature>
<accession>A0A168Q794</accession>
<dbReference type="SUPFAM" id="SSF55073">
    <property type="entry name" value="Nucleotide cyclase"/>
    <property type="match status" value="1"/>
</dbReference>
<dbReference type="Gene3D" id="3.30.450.20">
    <property type="entry name" value="PAS domain"/>
    <property type="match status" value="1"/>
</dbReference>
<dbReference type="InterPro" id="IPR050469">
    <property type="entry name" value="Diguanylate_Cyclase"/>
</dbReference>
<dbReference type="SMART" id="SM00267">
    <property type="entry name" value="GGDEF"/>
    <property type="match status" value="1"/>
</dbReference>
<dbReference type="RefSeq" id="WP_068647956.1">
    <property type="nucleotide sequence ID" value="NZ_CP043611.1"/>
</dbReference>
<evidence type="ECO:0000313" key="4">
    <source>
        <dbReference type="Proteomes" id="UP000077355"/>
    </source>
</evidence>
<dbReference type="Proteomes" id="UP000077355">
    <property type="component" value="Unassembled WGS sequence"/>
</dbReference>
<feature type="transmembrane region" description="Helical" evidence="1">
    <location>
        <begin position="71"/>
        <end position="89"/>
    </location>
</feature>
<keyword evidence="1" id="KW-1133">Transmembrane helix</keyword>
<protein>
    <submittedName>
        <fullName evidence="3">Diguanylate cyclase</fullName>
    </submittedName>
</protein>
<dbReference type="FunFam" id="3.30.70.270:FF:000001">
    <property type="entry name" value="Diguanylate cyclase domain protein"/>
    <property type="match status" value="1"/>
</dbReference>
<evidence type="ECO:0000256" key="1">
    <source>
        <dbReference type="SAM" id="Phobius"/>
    </source>
</evidence>
<dbReference type="GO" id="GO:1902201">
    <property type="term" value="P:negative regulation of bacterial-type flagellum-dependent cell motility"/>
    <property type="evidence" value="ECO:0007669"/>
    <property type="project" value="TreeGrafter"/>
</dbReference>
<evidence type="ECO:0000259" key="2">
    <source>
        <dbReference type="PROSITE" id="PS50887"/>
    </source>
</evidence>
<dbReference type="InterPro" id="IPR029787">
    <property type="entry name" value="Nucleotide_cyclase"/>
</dbReference>
<dbReference type="CDD" id="cd01949">
    <property type="entry name" value="GGDEF"/>
    <property type="match status" value="1"/>
</dbReference>
<dbReference type="AlphaFoldDB" id="A0A168Q794"/>
<feature type="domain" description="GGDEF" evidence="2">
    <location>
        <begin position="381"/>
        <end position="515"/>
    </location>
</feature>
<keyword evidence="4" id="KW-1185">Reference proteome</keyword>
<comment type="caution">
    <text evidence="3">The sequence shown here is derived from an EMBL/GenBank/DDBJ whole genome shotgun (WGS) entry which is preliminary data.</text>
</comment>
<dbReference type="InterPro" id="IPR043128">
    <property type="entry name" value="Rev_trsase/Diguanyl_cyclase"/>
</dbReference>
<sequence>MDSKLAAYITLVCTSAVLNLSILVYTYWRRHYYTNIANLFMWNTLTSMIYCFGYAFSLISTSLEQLRFWNIVQYVGMPFFPPLGLLFVMQYLGYKITRKRIIALLTMPCFTFLINVTNESHHFYYRIYDIHSVLGAPYSEIEYGAWFAVHNIYIFSCMLAALLLLLSRWKETVSVYRSQLFALICGQLLPIVTAFLLFIGVTPDGIDPVPMVIWFSSVLYLWSITSSRMLSIMPVAKETIFNSMNDGVIVLNDTYQLIEYNQACKIMFSELDRSTLGQPFDQVWYMLTDQSFPVQLDTISDKLNVTIHQANYIYQLRISMLQQSNNNSGLLIIFTDITELHTLQQKLEHQAYYDDLTQIYNRRAFFQKSEQSLMKAKGELSSFVIILFDIDLFKKVNDTYGHQTGDQMLVHVAQICKAEMGEHILFARYGGEEFILALPGYTLAEGEKFANYLRFCIEQKPLVENGKLVSVTSSFGVSVTTGAVEETIYQLLQKADEALYAAKRAGRNQVRVFTEKYEFVE</sequence>
<dbReference type="PANTHER" id="PTHR45138:SF9">
    <property type="entry name" value="DIGUANYLATE CYCLASE DGCM-RELATED"/>
    <property type="match status" value="1"/>
</dbReference>
<dbReference type="GO" id="GO:0052621">
    <property type="term" value="F:diguanylate cyclase activity"/>
    <property type="evidence" value="ECO:0007669"/>
    <property type="project" value="TreeGrafter"/>
</dbReference>
<keyword evidence="1" id="KW-0812">Transmembrane</keyword>
<feature type="transmembrane region" description="Helical" evidence="1">
    <location>
        <begin position="6"/>
        <end position="28"/>
    </location>
</feature>
<dbReference type="SUPFAM" id="SSF55785">
    <property type="entry name" value="PYP-like sensor domain (PAS domain)"/>
    <property type="match status" value="1"/>
</dbReference>
<dbReference type="Pfam" id="PF00990">
    <property type="entry name" value="GGDEF"/>
    <property type="match status" value="1"/>
</dbReference>
<dbReference type="GO" id="GO:0043709">
    <property type="term" value="P:cell adhesion involved in single-species biofilm formation"/>
    <property type="evidence" value="ECO:0007669"/>
    <property type="project" value="TreeGrafter"/>
</dbReference>
<feature type="transmembrane region" description="Helical" evidence="1">
    <location>
        <begin position="143"/>
        <end position="166"/>
    </location>
</feature>
<dbReference type="NCBIfam" id="TIGR00254">
    <property type="entry name" value="GGDEF"/>
    <property type="match status" value="1"/>
</dbReference>
<dbReference type="Gene3D" id="3.30.70.270">
    <property type="match status" value="1"/>
</dbReference>
<gene>
    <name evidence="3" type="ORF">PBAT_07150</name>
</gene>
<name>A0A168Q794_9BACL</name>
<organism evidence="3 4">
    <name type="scientific">Paenibacillus antarcticus</name>
    <dbReference type="NCBI Taxonomy" id="253703"/>
    <lineage>
        <taxon>Bacteria</taxon>
        <taxon>Bacillati</taxon>
        <taxon>Bacillota</taxon>
        <taxon>Bacilli</taxon>
        <taxon>Bacillales</taxon>
        <taxon>Paenibacillaceae</taxon>
        <taxon>Paenibacillus</taxon>
    </lineage>
</organism>
<feature type="transmembrane region" description="Helical" evidence="1">
    <location>
        <begin position="178"/>
        <end position="199"/>
    </location>
</feature>
<dbReference type="InterPro" id="IPR031621">
    <property type="entry name" value="HisKA_7TM"/>
</dbReference>
<dbReference type="PANTHER" id="PTHR45138">
    <property type="entry name" value="REGULATORY COMPONENTS OF SENSORY TRANSDUCTION SYSTEM"/>
    <property type="match status" value="1"/>
</dbReference>
<keyword evidence="1" id="KW-0472">Membrane</keyword>
<evidence type="ECO:0000313" key="3">
    <source>
        <dbReference type="EMBL" id="OAB47459.1"/>
    </source>
</evidence>